<name>A0ABP8HIM2_9BURK</name>
<dbReference type="InterPro" id="IPR036663">
    <property type="entry name" value="Fumarylacetoacetase_C_sf"/>
</dbReference>
<evidence type="ECO:0000259" key="4">
    <source>
        <dbReference type="Pfam" id="PF01557"/>
    </source>
</evidence>
<gene>
    <name evidence="5" type="ORF">GCM10023144_38750</name>
</gene>
<evidence type="ECO:0000256" key="1">
    <source>
        <dbReference type="ARBA" id="ARBA00001946"/>
    </source>
</evidence>
<evidence type="ECO:0000313" key="6">
    <source>
        <dbReference type="Proteomes" id="UP001501671"/>
    </source>
</evidence>
<dbReference type="GO" id="GO:0016787">
    <property type="term" value="F:hydrolase activity"/>
    <property type="evidence" value="ECO:0007669"/>
    <property type="project" value="UniProtKB-KW"/>
</dbReference>
<dbReference type="PANTHER" id="PTHR42796:SF4">
    <property type="entry name" value="FUMARYLACETOACETATE HYDROLASE DOMAIN-CONTAINING PROTEIN 2A"/>
    <property type="match status" value="1"/>
</dbReference>
<evidence type="ECO:0000313" key="5">
    <source>
        <dbReference type="EMBL" id="GAA4339900.1"/>
    </source>
</evidence>
<proteinExistence type="inferred from homology"/>
<reference evidence="6" key="1">
    <citation type="journal article" date="2019" name="Int. J. Syst. Evol. Microbiol.">
        <title>The Global Catalogue of Microorganisms (GCM) 10K type strain sequencing project: providing services to taxonomists for standard genome sequencing and annotation.</title>
        <authorList>
            <consortium name="The Broad Institute Genomics Platform"/>
            <consortium name="The Broad Institute Genome Sequencing Center for Infectious Disease"/>
            <person name="Wu L."/>
            <person name="Ma J."/>
        </authorList>
    </citation>
    <scope>NUCLEOTIDE SEQUENCE [LARGE SCALE GENOMIC DNA]</scope>
    <source>
        <strain evidence="6">JCM 17666</strain>
    </source>
</reference>
<feature type="domain" description="Fumarylacetoacetase-like C-terminal" evidence="4">
    <location>
        <begin position="74"/>
        <end position="275"/>
    </location>
</feature>
<accession>A0ABP8HIM2</accession>
<evidence type="ECO:0000256" key="3">
    <source>
        <dbReference type="ARBA" id="ARBA00022723"/>
    </source>
</evidence>
<dbReference type="InterPro" id="IPR011234">
    <property type="entry name" value="Fumarylacetoacetase-like_C"/>
</dbReference>
<dbReference type="EMBL" id="BAABFO010000023">
    <property type="protein sequence ID" value="GAA4339900.1"/>
    <property type="molecule type" value="Genomic_DNA"/>
</dbReference>
<dbReference type="InterPro" id="IPR051121">
    <property type="entry name" value="FAH"/>
</dbReference>
<sequence length="280" mass="30299">MKLVRFSAGATQSVGILTEQGVIDVARHAPRVRSLADLLTPEGQAEAATLKGRGPDHARGDVRLLKPLEAHNRVFCIGINYRDHASETGRDLPKRPSAFIRTHESLSDPGQPILRPVASTSYDYEGELVAVIGRRTHLVGEADALSHVAGYTCFNDGSVRDYQKFSVTAGKNFDRSGSCGPWIVTADEIPDPTRLTLSTRLNGAEVQHSGTDMLIYSIPLIVSYLSEITTLVPGDLIATGTPAGVGSRRVPPLWMKHGDRVEVDISGIGVLANEVEDERR</sequence>
<dbReference type="PANTHER" id="PTHR42796">
    <property type="entry name" value="FUMARYLACETOACETATE HYDROLASE DOMAIN-CONTAINING PROTEIN 2A-RELATED"/>
    <property type="match status" value="1"/>
</dbReference>
<dbReference type="RefSeq" id="WP_345251539.1">
    <property type="nucleotide sequence ID" value="NZ_BAABFO010000023.1"/>
</dbReference>
<comment type="caution">
    <text evidence="5">The sequence shown here is derived from an EMBL/GenBank/DDBJ whole genome shotgun (WGS) entry which is preliminary data.</text>
</comment>
<evidence type="ECO:0000256" key="2">
    <source>
        <dbReference type="ARBA" id="ARBA00010211"/>
    </source>
</evidence>
<protein>
    <submittedName>
        <fullName evidence="5">Fumarylacetoacetate hydrolase family protein</fullName>
    </submittedName>
</protein>
<keyword evidence="3" id="KW-0479">Metal-binding</keyword>
<keyword evidence="6" id="KW-1185">Reference proteome</keyword>
<comment type="cofactor">
    <cofactor evidence="1">
        <name>Mg(2+)</name>
        <dbReference type="ChEBI" id="CHEBI:18420"/>
    </cofactor>
</comment>
<dbReference type="Pfam" id="PF01557">
    <property type="entry name" value="FAA_hydrolase"/>
    <property type="match status" value="1"/>
</dbReference>
<comment type="similarity">
    <text evidence="2">Belongs to the FAH family.</text>
</comment>
<dbReference type="Gene3D" id="3.90.850.10">
    <property type="entry name" value="Fumarylacetoacetase-like, C-terminal domain"/>
    <property type="match status" value="1"/>
</dbReference>
<organism evidence="5 6">
    <name type="scientific">Pigmentiphaga soli</name>
    <dbReference type="NCBI Taxonomy" id="1007095"/>
    <lineage>
        <taxon>Bacteria</taxon>
        <taxon>Pseudomonadati</taxon>
        <taxon>Pseudomonadota</taxon>
        <taxon>Betaproteobacteria</taxon>
        <taxon>Burkholderiales</taxon>
        <taxon>Alcaligenaceae</taxon>
        <taxon>Pigmentiphaga</taxon>
    </lineage>
</organism>
<dbReference type="Proteomes" id="UP001501671">
    <property type="component" value="Unassembled WGS sequence"/>
</dbReference>
<keyword evidence="5" id="KW-0378">Hydrolase</keyword>
<dbReference type="SUPFAM" id="SSF56529">
    <property type="entry name" value="FAH"/>
    <property type="match status" value="1"/>
</dbReference>